<evidence type="ECO:0000259" key="2">
    <source>
        <dbReference type="Pfam" id="PF17919"/>
    </source>
</evidence>
<reference evidence="3" key="1">
    <citation type="submission" date="2022-12" db="EMBL/GenBank/DDBJ databases">
        <title>Draft genome assemblies for two species of Escallonia (Escalloniales).</title>
        <authorList>
            <person name="Chanderbali A."/>
            <person name="Dervinis C."/>
            <person name="Anghel I."/>
            <person name="Soltis D."/>
            <person name="Soltis P."/>
            <person name="Zapata F."/>
        </authorList>
    </citation>
    <scope>NUCLEOTIDE SEQUENCE</scope>
    <source>
        <strain evidence="3">UCBG64.0493</strain>
        <tissue evidence="3">Leaf</tissue>
    </source>
</reference>
<dbReference type="InterPro" id="IPR041577">
    <property type="entry name" value="RT_RNaseH_2"/>
</dbReference>
<dbReference type="InterPro" id="IPR051320">
    <property type="entry name" value="Viral_Replic_Matur_Polypro"/>
</dbReference>
<gene>
    <name evidence="3" type="ORF">RJ639_012781</name>
</gene>
<evidence type="ECO:0000313" key="3">
    <source>
        <dbReference type="EMBL" id="KAK3010348.1"/>
    </source>
</evidence>
<proteinExistence type="predicted"/>
<keyword evidence="4" id="KW-1185">Reference proteome</keyword>
<evidence type="ECO:0000313" key="4">
    <source>
        <dbReference type="Proteomes" id="UP001188597"/>
    </source>
</evidence>
<sequence>MRFMELFSNLQAQIDVEKVCMEDMQQDMAMCKRSIAGEAVVTPSPRGKRQNERSLEASGLPRSSTTSFGTWSDILKVLASLRSKPSCLSTDTRLEWTLTNPLRKGKAQIGLKRCQNAFDGLKETITKQPFLALPKHAKMYKLHKDASNFAIGGVLMQEGHPIAYESHKLNDIERSDTKLLHSRGCIPVIPEGRGKVLEFASVHCERAESSHYKEVLDRVV</sequence>
<dbReference type="EMBL" id="JAVXUP010001552">
    <property type="protein sequence ID" value="KAK3010348.1"/>
    <property type="molecule type" value="Genomic_DNA"/>
</dbReference>
<dbReference type="InterPro" id="IPR043502">
    <property type="entry name" value="DNA/RNA_pol_sf"/>
</dbReference>
<dbReference type="SUPFAM" id="SSF56672">
    <property type="entry name" value="DNA/RNA polymerases"/>
    <property type="match status" value="1"/>
</dbReference>
<dbReference type="Proteomes" id="UP001188597">
    <property type="component" value="Unassembled WGS sequence"/>
</dbReference>
<organism evidence="3 4">
    <name type="scientific">Escallonia herrerae</name>
    <dbReference type="NCBI Taxonomy" id="1293975"/>
    <lineage>
        <taxon>Eukaryota</taxon>
        <taxon>Viridiplantae</taxon>
        <taxon>Streptophyta</taxon>
        <taxon>Embryophyta</taxon>
        <taxon>Tracheophyta</taxon>
        <taxon>Spermatophyta</taxon>
        <taxon>Magnoliopsida</taxon>
        <taxon>eudicotyledons</taxon>
        <taxon>Gunneridae</taxon>
        <taxon>Pentapetalae</taxon>
        <taxon>asterids</taxon>
        <taxon>campanulids</taxon>
        <taxon>Escalloniales</taxon>
        <taxon>Escalloniaceae</taxon>
        <taxon>Escallonia</taxon>
    </lineage>
</organism>
<dbReference type="PANTHER" id="PTHR33064:SF40">
    <property type="entry name" value="REVERSE TRANSCRIPTASE_RETROTRANSPOSON-DERIVED PROTEIN RNASE H-LIKE DOMAIN-CONTAINING PROTEIN"/>
    <property type="match status" value="1"/>
</dbReference>
<protein>
    <recommendedName>
        <fullName evidence="2">Reverse transcriptase/retrotransposon-derived protein RNase H-like domain-containing protein</fullName>
    </recommendedName>
</protein>
<evidence type="ECO:0000256" key="1">
    <source>
        <dbReference type="SAM" id="MobiDB-lite"/>
    </source>
</evidence>
<comment type="caution">
    <text evidence="3">The sequence shown here is derived from an EMBL/GenBank/DDBJ whole genome shotgun (WGS) entry which is preliminary data.</text>
</comment>
<feature type="region of interest" description="Disordered" evidence="1">
    <location>
        <begin position="40"/>
        <end position="66"/>
    </location>
</feature>
<feature type="domain" description="Reverse transcriptase/retrotransposon-derived protein RNase H-like" evidence="2">
    <location>
        <begin position="113"/>
        <end position="175"/>
    </location>
</feature>
<accession>A0AA89AQF1</accession>
<dbReference type="AlphaFoldDB" id="A0AA89AQF1"/>
<dbReference type="Pfam" id="PF17919">
    <property type="entry name" value="RT_RNaseH_2"/>
    <property type="match status" value="1"/>
</dbReference>
<name>A0AA89AQF1_9ASTE</name>
<dbReference type="PANTHER" id="PTHR33064">
    <property type="entry name" value="POL PROTEIN"/>
    <property type="match status" value="1"/>
</dbReference>